<dbReference type="InterPro" id="IPR005493">
    <property type="entry name" value="RraA/RraA-like"/>
</dbReference>
<dbReference type="InterPro" id="IPR036704">
    <property type="entry name" value="RraA/RraA-like_sf"/>
</dbReference>
<accession>A0A382MP94</accession>
<sequence>MDPDSDTFSALSKLDTPTICNALEIVEPTRRTRGFNIRPFVCAHPELGSTLAYARTARIRAQHPPATKVDSIGYYTYIAEGGPTPSIVVIEDIDPTPGYGAFWGEVNTNVHYGLGCQGLITNGSIRDLPDAQPKFQMLAGMVNPSHAWVHAVDWGSPVTVHGM</sequence>
<dbReference type="Gene3D" id="3.50.30.40">
    <property type="entry name" value="Ribonuclease E inhibitor RraA/RraA-like"/>
    <property type="match status" value="1"/>
</dbReference>
<proteinExistence type="predicted"/>
<organism evidence="1">
    <name type="scientific">marine metagenome</name>
    <dbReference type="NCBI Taxonomy" id="408172"/>
    <lineage>
        <taxon>unclassified sequences</taxon>
        <taxon>metagenomes</taxon>
        <taxon>ecological metagenomes</taxon>
    </lineage>
</organism>
<feature type="non-terminal residue" evidence="1">
    <location>
        <position position="163"/>
    </location>
</feature>
<reference evidence="1" key="1">
    <citation type="submission" date="2018-05" db="EMBL/GenBank/DDBJ databases">
        <authorList>
            <person name="Lanie J.A."/>
            <person name="Ng W.-L."/>
            <person name="Kazmierczak K.M."/>
            <person name="Andrzejewski T.M."/>
            <person name="Davidsen T.M."/>
            <person name="Wayne K.J."/>
            <person name="Tettelin H."/>
            <person name="Glass J.I."/>
            <person name="Rusch D."/>
            <person name="Podicherti R."/>
            <person name="Tsui H.-C.T."/>
            <person name="Winkler M.E."/>
        </authorList>
    </citation>
    <scope>NUCLEOTIDE SEQUENCE</scope>
</reference>
<dbReference type="AlphaFoldDB" id="A0A382MP94"/>
<evidence type="ECO:0000313" key="1">
    <source>
        <dbReference type="EMBL" id="SVC50420.1"/>
    </source>
</evidence>
<dbReference type="Pfam" id="PF03737">
    <property type="entry name" value="RraA-like"/>
    <property type="match status" value="1"/>
</dbReference>
<dbReference type="EMBL" id="UINC01094839">
    <property type="protein sequence ID" value="SVC50420.1"/>
    <property type="molecule type" value="Genomic_DNA"/>
</dbReference>
<dbReference type="SUPFAM" id="SSF89562">
    <property type="entry name" value="RraA-like"/>
    <property type="match status" value="1"/>
</dbReference>
<gene>
    <name evidence="1" type="ORF">METZ01_LOCUS303274</name>
</gene>
<protein>
    <recommendedName>
        <fullName evidence="2">Acyl transferase</fullName>
    </recommendedName>
</protein>
<name>A0A382MP94_9ZZZZ</name>
<evidence type="ECO:0008006" key="2">
    <source>
        <dbReference type="Google" id="ProtNLM"/>
    </source>
</evidence>